<organism evidence="2 3">
    <name type="scientific">Lithospermum erythrorhizon</name>
    <name type="common">Purple gromwell</name>
    <name type="synonym">Lithospermum officinale var. erythrorhizon</name>
    <dbReference type="NCBI Taxonomy" id="34254"/>
    <lineage>
        <taxon>Eukaryota</taxon>
        <taxon>Viridiplantae</taxon>
        <taxon>Streptophyta</taxon>
        <taxon>Embryophyta</taxon>
        <taxon>Tracheophyta</taxon>
        <taxon>Spermatophyta</taxon>
        <taxon>Magnoliopsida</taxon>
        <taxon>eudicotyledons</taxon>
        <taxon>Gunneridae</taxon>
        <taxon>Pentapetalae</taxon>
        <taxon>asterids</taxon>
        <taxon>lamiids</taxon>
        <taxon>Boraginales</taxon>
        <taxon>Boraginaceae</taxon>
        <taxon>Boraginoideae</taxon>
        <taxon>Lithospermeae</taxon>
        <taxon>Lithospermum</taxon>
    </lineage>
</organism>
<evidence type="ECO:0000313" key="2">
    <source>
        <dbReference type="EMBL" id="GAA0161710.1"/>
    </source>
</evidence>
<evidence type="ECO:0000256" key="1">
    <source>
        <dbReference type="SAM" id="MobiDB-lite"/>
    </source>
</evidence>
<feature type="compositionally biased region" description="Basic and acidic residues" evidence="1">
    <location>
        <begin position="147"/>
        <end position="157"/>
    </location>
</feature>
<name>A0AAV3QCB8_LITER</name>
<feature type="region of interest" description="Disordered" evidence="1">
    <location>
        <begin position="147"/>
        <end position="175"/>
    </location>
</feature>
<dbReference type="EMBL" id="BAABME010004255">
    <property type="protein sequence ID" value="GAA0161710.1"/>
    <property type="molecule type" value="Genomic_DNA"/>
</dbReference>
<protein>
    <submittedName>
        <fullName evidence="2">Uncharacterized protein</fullName>
    </submittedName>
</protein>
<accession>A0AAV3QCB8</accession>
<dbReference type="AlphaFoldDB" id="A0AAV3QCB8"/>
<keyword evidence="3" id="KW-1185">Reference proteome</keyword>
<dbReference type="Proteomes" id="UP001454036">
    <property type="component" value="Unassembled WGS sequence"/>
</dbReference>
<evidence type="ECO:0000313" key="3">
    <source>
        <dbReference type="Proteomes" id="UP001454036"/>
    </source>
</evidence>
<sequence>MSIGDYFGKLQLRWDELATYDSILSCVCGLCICDLDKKFQQKEDNGRLHDFLCGIYVERFGALRCSLLSQDPPPTLDHAYHAMLQEEQLRSHRHKAAMAMATQSPSRGLSRSDTRSKCNISCTFCHHSGHDISSCFSKHGFSKWWGDRPRGSGREGGLKPAGNQLPAGTSQAGQRRETALAAYAPAQGGGTGGSATSVVYQGGATSFTDSDWFTLKHVLGNSGSGSEDRLTGIEPKSFKESMKFPEWREAMKKEIQALEDNGTLSMVELPKGKKALSSQWVYKSLGVQHTTAMEVFCDNESAIYLA</sequence>
<gene>
    <name evidence="2" type="ORF">LIER_17963</name>
</gene>
<proteinExistence type="predicted"/>
<dbReference type="PANTHER" id="PTHR34222">
    <property type="entry name" value="GAG_PRE-INTEGRS DOMAIN-CONTAINING PROTEIN"/>
    <property type="match status" value="1"/>
</dbReference>
<comment type="caution">
    <text evidence="2">The sequence shown here is derived from an EMBL/GenBank/DDBJ whole genome shotgun (WGS) entry which is preliminary data.</text>
</comment>
<reference evidence="2 3" key="1">
    <citation type="submission" date="2024-01" db="EMBL/GenBank/DDBJ databases">
        <title>The complete chloroplast genome sequence of Lithospermum erythrorhizon: insights into the phylogenetic relationship among Boraginaceae species and the maternal lineages of purple gromwells.</title>
        <authorList>
            <person name="Okada T."/>
            <person name="Watanabe K."/>
        </authorList>
    </citation>
    <scope>NUCLEOTIDE SEQUENCE [LARGE SCALE GENOMIC DNA]</scope>
</reference>
<dbReference type="PANTHER" id="PTHR34222:SF79">
    <property type="entry name" value="RETROVIRUS-RELATED POL POLYPROTEIN FROM TRANSPOSON TNT 1-94"/>
    <property type="match status" value="1"/>
</dbReference>